<dbReference type="EnsemblMetazoa" id="PPA44996.1">
    <property type="protein sequence ID" value="PPA44996.1"/>
    <property type="gene ID" value="WBGene00283365"/>
</dbReference>
<gene>
    <name evidence="1" type="primary">WBGene00283365</name>
</gene>
<dbReference type="AlphaFoldDB" id="A0A2A6CZE0"/>
<dbReference type="Proteomes" id="UP000005239">
    <property type="component" value="Unassembled WGS sequence"/>
</dbReference>
<reference evidence="2" key="1">
    <citation type="journal article" date="2008" name="Nat. Genet.">
        <title>The Pristionchus pacificus genome provides a unique perspective on nematode lifestyle and parasitism.</title>
        <authorList>
            <person name="Dieterich C."/>
            <person name="Clifton S.W."/>
            <person name="Schuster L.N."/>
            <person name="Chinwalla A."/>
            <person name="Delehaunty K."/>
            <person name="Dinkelacker I."/>
            <person name="Fulton L."/>
            <person name="Fulton R."/>
            <person name="Godfrey J."/>
            <person name="Minx P."/>
            <person name="Mitreva M."/>
            <person name="Roeseler W."/>
            <person name="Tian H."/>
            <person name="Witte H."/>
            <person name="Yang S.P."/>
            <person name="Wilson R.K."/>
            <person name="Sommer R.J."/>
        </authorList>
    </citation>
    <scope>NUCLEOTIDE SEQUENCE [LARGE SCALE GENOMIC DNA]</scope>
    <source>
        <strain evidence="2">PS312</strain>
    </source>
</reference>
<proteinExistence type="predicted"/>
<accession>A0A2A6CZE0</accession>
<reference evidence="1" key="2">
    <citation type="submission" date="2022-06" db="UniProtKB">
        <authorList>
            <consortium name="EnsemblMetazoa"/>
        </authorList>
    </citation>
    <scope>IDENTIFICATION</scope>
    <source>
        <strain evidence="1">PS312</strain>
    </source>
</reference>
<organism evidence="1 2">
    <name type="scientific">Pristionchus pacificus</name>
    <name type="common">Parasitic nematode worm</name>
    <dbReference type="NCBI Taxonomy" id="54126"/>
    <lineage>
        <taxon>Eukaryota</taxon>
        <taxon>Metazoa</taxon>
        <taxon>Ecdysozoa</taxon>
        <taxon>Nematoda</taxon>
        <taxon>Chromadorea</taxon>
        <taxon>Rhabditida</taxon>
        <taxon>Rhabditina</taxon>
        <taxon>Diplogasteromorpha</taxon>
        <taxon>Diplogasteroidea</taxon>
        <taxon>Neodiplogasteridae</taxon>
        <taxon>Pristionchus</taxon>
    </lineage>
</organism>
<accession>A0A8R1Z1P2</accession>
<name>A0A2A6CZE0_PRIPA</name>
<protein>
    <submittedName>
        <fullName evidence="1">Uncharacterized protein</fullName>
    </submittedName>
</protein>
<evidence type="ECO:0000313" key="2">
    <source>
        <dbReference type="Proteomes" id="UP000005239"/>
    </source>
</evidence>
<evidence type="ECO:0000313" key="1">
    <source>
        <dbReference type="EnsemblMetazoa" id="PPA44996.1"/>
    </source>
</evidence>
<sequence length="130" mass="14161">MGRGRGRPGTLDATLIRDQRPKIEDQTCRKASTTSEISETDRSFNRASKLCRRTGLGLASGVKKADDEGPGTANVAILAIGAVIGAPCDSECSALRMKDACAQSTRIEVRMEEDGRRRRIGRRKTRNEPT</sequence>
<keyword evidence="2" id="KW-1185">Reference proteome</keyword>